<evidence type="ECO:0000313" key="3">
    <source>
        <dbReference type="Proteomes" id="UP000503441"/>
    </source>
</evidence>
<accession>A0ABX6JZI3</accession>
<dbReference type="Proteomes" id="UP000503441">
    <property type="component" value="Chromosome"/>
</dbReference>
<sequence length="397" mass="43262">MVATETVNQARALDRLISAQATEITVSVPEEQHREVLFGGPGVQRALERLTSALSDRVDGAVLASFENQLYKVATALDMYRRLDLSMYSGVLVATQHSPIIRALFVAATEQRVPVVYVPHAPVAANSAYLDLPVDYAGLRGEGEREFYHRELGIELTDLGIVGNLASDLLTRPVPELNLNTAGVLALSPHQPHVLEQIFRIVAEADCGDMIVAPHPRSDLDAIRDLLPPSWSMFEGERTLDLLAAGPPFLFQFSSGVAWESAALGIPTATIHIDDSPVNYPFLADESIYPPIRTTDETQRFVSFARSGTYDRTQMRTHAEQWCAVDGDQAVAQLQELLETVSPHSSPNRLHDGWAKDGVALSRSWIASTAVAPESAHQSAQTFDSSSPSSENKGTLV</sequence>
<organism evidence="2 3">
    <name type="scientific">Leucobacter coleopterorum</name>
    <dbReference type="NCBI Taxonomy" id="2714933"/>
    <lineage>
        <taxon>Bacteria</taxon>
        <taxon>Bacillati</taxon>
        <taxon>Actinomycetota</taxon>
        <taxon>Actinomycetes</taxon>
        <taxon>Micrococcales</taxon>
        <taxon>Microbacteriaceae</taxon>
        <taxon>Leucobacter</taxon>
    </lineage>
</organism>
<keyword evidence="3" id="KW-1185">Reference proteome</keyword>
<protein>
    <recommendedName>
        <fullName evidence="4">CDP-Glycerol:Poly(Glycerophosphate) glycerophosphotransferase</fullName>
    </recommendedName>
</protein>
<reference evidence="2 3" key="1">
    <citation type="submission" date="2020-03" db="EMBL/GenBank/DDBJ databases">
        <title>Leucobacter sp. nov., isolated from beetles.</title>
        <authorList>
            <person name="Hyun D.-W."/>
            <person name="Bae J.-W."/>
        </authorList>
    </citation>
    <scope>NUCLEOTIDE SEQUENCE [LARGE SCALE GENOMIC DNA]</scope>
    <source>
        <strain evidence="2 3">HDW9A</strain>
    </source>
</reference>
<gene>
    <name evidence="2" type="ORF">G7066_13415</name>
</gene>
<dbReference type="EMBL" id="CP049933">
    <property type="protein sequence ID" value="QIM19321.1"/>
    <property type="molecule type" value="Genomic_DNA"/>
</dbReference>
<evidence type="ECO:0000313" key="2">
    <source>
        <dbReference type="EMBL" id="QIM19321.1"/>
    </source>
</evidence>
<proteinExistence type="predicted"/>
<dbReference type="RefSeq" id="WP_166331564.1">
    <property type="nucleotide sequence ID" value="NZ_CP049933.1"/>
</dbReference>
<feature type="region of interest" description="Disordered" evidence="1">
    <location>
        <begin position="376"/>
        <end position="397"/>
    </location>
</feature>
<name>A0ABX6JZI3_9MICO</name>
<evidence type="ECO:0008006" key="4">
    <source>
        <dbReference type="Google" id="ProtNLM"/>
    </source>
</evidence>
<evidence type="ECO:0000256" key="1">
    <source>
        <dbReference type="SAM" id="MobiDB-lite"/>
    </source>
</evidence>